<dbReference type="InterPro" id="IPR042197">
    <property type="entry name" value="Apaf_helical"/>
</dbReference>
<dbReference type="PRINTS" id="PR00364">
    <property type="entry name" value="DISEASERSIST"/>
</dbReference>
<evidence type="ECO:0000256" key="5">
    <source>
        <dbReference type="ARBA" id="ARBA00022821"/>
    </source>
</evidence>
<dbReference type="GO" id="GO:0005524">
    <property type="term" value="F:ATP binding"/>
    <property type="evidence" value="ECO:0007669"/>
    <property type="project" value="UniProtKB-KW"/>
</dbReference>
<dbReference type="GO" id="GO:0002758">
    <property type="term" value="P:innate immune response-activating signaling pathway"/>
    <property type="evidence" value="ECO:0007669"/>
    <property type="project" value="UniProtKB-ARBA"/>
</dbReference>
<keyword evidence="8" id="KW-0812">Transmembrane</keyword>
<dbReference type="InterPro" id="IPR036388">
    <property type="entry name" value="WH-like_DNA-bd_sf"/>
</dbReference>
<dbReference type="InterPro" id="IPR056789">
    <property type="entry name" value="LRR_R13L1-DRL21"/>
</dbReference>
<dbReference type="SUPFAM" id="SSF52058">
    <property type="entry name" value="L domain-like"/>
    <property type="match status" value="1"/>
</dbReference>
<dbReference type="PANTHER" id="PTHR36766">
    <property type="entry name" value="PLANT BROAD-SPECTRUM MILDEW RESISTANCE PROTEIN RPW8"/>
    <property type="match status" value="1"/>
</dbReference>
<dbReference type="InterPro" id="IPR002182">
    <property type="entry name" value="NB-ARC"/>
</dbReference>
<feature type="transmembrane region" description="Helical" evidence="8">
    <location>
        <begin position="1248"/>
        <end position="1272"/>
    </location>
</feature>
<dbReference type="InterPro" id="IPR032675">
    <property type="entry name" value="LRR_dom_sf"/>
</dbReference>
<dbReference type="InterPro" id="IPR027417">
    <property type="entry name" value="P-loop_NTPase"/>
</dbReference>
<dbReference type="SUPFAM" id="SSF52540">
    <property type="entry name" value="P-loop containing nucleoside triphosphate hydrolases"/>
    <property type="match status" value="1"/>
</dbReference>
<evidence type="ECO:0000256" key="1">
    <source>
        <dbReference type="ARBA" id="ARBA00008894"/>
    </source>
</evidence>
<dbReference type="Gene3D" id="1.20.5.4130">
    <property type="match status" value="1"/>
</dbReference>
<evidence type="ECO:0000256" key="4">
    <source>
        <dbReference type="ARBA" id="ARBA00022741"/>
    </source>
</evidence>
<evidence type="ECO:0000256" key="8">
    <source>
        <dbReference type="SAM" id="Phobius"/>
    </source>
</evidence>
<gene>
    <name evidence="13" type="ORF">URODEC1_LOCUS68894</name>
</gene>
<evidence type="ECO:0000313" key="13">
    <source>
        <dbReference type="EMBL" id="CAL5008227.1"/>
    </source>
</evidence>
<evidence type="ECO:0000256" key="7">
    <source>
        <dbReference type="SAM" id="MobiDB-lite"/>
    </source>
</evidence>
<keyword evidence="8" id="KW-0472">Membrane</keyword>
<name>A0ABC9BV22_9POAL</name>
<dbReference type="Gene3D" id="1.10.8.430">
    <property type="entry name" value="Helical domain of apoptotic protease-activating factors"/>
    <property type="match status" value="1"/>
</dbReference>
<dbReference type="EMBL" id="OZ075137">
    <property type="protein sequence ID" value="CAL5008227.1"/>
    <property type="molecule type" value="Genomic_DNA"/>
</dbReference>
<keyword evidence="14" id="KW-1185">Reference proteome</keyword>
<dbReference type="InterPro" id="IPR058922">
    <property type="entry name" value="WHD_DRP"/>
</dbReference>
<dbReference type="GO" id="GO:0042742">
    <property type="term" value="P:defense response to bacterium"/>
    <property type="evidence" value="ECO:0007669"/>
    <property type="project" value="UniProtKB-ARBA"/>
</dbReference>
<keyword evidence="3" id="KW-0677">Repeat</keyword>
<accession>A0ABC9BV22</accession>
<protein>
    <submittedName>
        <fullName evidence="13">Uncharacterized protein</fullName>
    </submittedName>
</protein>
<keyword evidence="8" id="KW-1133">Transmembrane helix</keyword>
<feature type="domain" description="NB-ARC" evidence="9">
    <location>
        <begin position="187"/>
        <end position="324"/>
    </location>
</feature>
<dbReference type="Pfam" id="PF18052">
    <property type="entry name" value="Rx_N"/>
    <property type="match status" value="1"/>
</dbReference>
<evidence type="ECO:0000259" key="10">
    <source>
        <dbReference type="Pfam" id="PF18052"/>
    </source>
</evidence>
<dbReference type="Gene3D" id="1.10.10.10">
    <property type="entry name" value="Winged helix-like DNA-binding domain superfamily/Winged helix DNA-binding domain"/>
    <property type="match status" value="1"/>
</dbReference>
<keyword evidence="4" id="KW-0547">Nucleotide-binding</keyword>
<feature type="compositionally biased region" description="Polar residues" evidence="7">
    <location>
        <begin position="1071"/>
        <end position="1091"/>
    </location>
</feature>
<feature type="domain" description="Disease resistance N-terminal" evidence="10">
    <location>
        <begin position="14"/>
        <end position="99"/>
    </location>
</feature>
<evidence type="ECO:0000256" key="6">
    <source>
        <dbReference type="ARBA" id="ARBA00022840"/>
    </source>
</evidence>
<dbReference type="SUPFAM" id="SSF52047">
    <property type="entry name" value="RNI-like"/>
    <property type="match status" value="1"/>
</dbReference>
<evidence type="ECO:0000259" key="11">
    <source>
        <dbReference type="Pfam" id="PF23559"/>
    </source>
</evidence>
<evidence type="ECO:0000256" key="3">
    <source>
        <dbReference type="ARBA" id="ARBA00022737"/>
    </source>
</evidence>
<dbReference type="Pfam" id="PF00931">
    <property type="entry name" value="NB-ARC"/>
    <property type="match status" value="1"/>
</dbReference>
<feature type="domain" description="Disease resistance protein winged helix" evidence="11">
    <location>
        <begin position="431"/>
        <end position="510"/>
    </location>
</feature>
<reference evidence="13 14" key="2">
    <citation type="submission" date="2024-10" db="EMBL/GenBank/DDBJ databases">
        <authorList>
            <person name="Ryan C."/>
        </authorList>
    </citation>
    <scope>NUCLEOTIDE SEQUENCE [LARGE SCALE GENOMIC DNA]</scope>
</reference>
<reference evidence="14" key="1">
    <citation type="submission" date="2024-06" db="EMBL/GenBank/DDBJ databases">
        <authorList>
            <person name="Ryan C."/>
        </authorList>
    </citation>
    <scope>NUCLEOTIDE SEQUENCE [LARGE SCALE GENOMIC DNA]</scope>
</reference>
<dbReference type="InterPro" id="IPR041118">
    <property type="entry name" value="Rx_N"/>
</dbReference>
<evidence type="ECO:0000259" key="12">
    <source>
        <dbReference type="Pfam" id="PF25019"/>
    </source>
</evidence>
<comment type="similarity">
    <text evidence="1">Belongs to the disease resistance NB-LRR family.</text>
</comment>
<dbReference type="Pfam" id="PF23559">
    <property type="entry name" value="WHD_DRP"/>
    <property type="match status" value="1"/>
</dbReference>
<keyword evidence="6" id="KW-0067">ATP-binding</keyword>
<dbReference type="PANTHER" id="PTHR36766:SF55">
    <property type="entry name" value="OS11G0492900 PROTEIN"/>
    <property type="match status" value="1"/>
</dbReference>
<dbReference type="Proteomes" id="UP001497457">
    <property type="component" value="Chromosome 27b"/>
</dbReference>
<dbReference type="FunFam" id="1.10.10.10:FF:000322">
    <property type="entry name" value="Probable disease resistance protein At1g63360"/>
    <property type="match status" value="1"/>
</dbReference>
<sequence length="1279" mass="144334">MAEVVASMLIGPLVSMVKDKVSSYLLDEYKVMEGMEEQRDVLERKLPAILDIIEDAEEKAAHRAGVRAWLKALKKVSHEANDVFDEFNYEALAREAKKKGHRPHHKMLGIDIVSLFPAHKPATVFRHRMGKKLEKIVQHINILVTEMNAFGFSHGHQAPPSKPCRQTDPVLIDCERDIVKRSRHEEEEKIVKILLDHANNDDLLVLPIVGLGGLGKTTFVQLVYSDPKVENHFQFQKWYCVSEDFDVGNIARSICNSRETDIEKVLQDLQKEISGKRYLLVLDDVWNQDADKWQKLVTCLQHAGTGSALLTTTRDAKVARIMSPKFCNLGNLDDVFLKEILEGRAFSFQKPKHAEMENNVNQIVKRCAGSPLAAKAIGSMLSTKTSEGEWMAVLKKSSICNKETGILPILKLSYDNLPSSHMKQCFAFCAVFPKDYEIDVDNLIHLWMANDYLPFEEDVPLETTGRRTFEELAWRSFFEDAEKTKLEDKNLSHFRSIKTCKIHDLMHDIALSVLGEECTTITDRPDQKWLLSKHSRHMFSSYWETGTSVVDFLKKQAPTLQTLLCPSPGARNWTPHMPKCNSLRALKLTNCSELKIRPRHLQHLRYLDLSYNWWIKQLPEEMSILYNLQTLNVSNCRRLRQLPRDMKYMASLLHLYTEGCESLNCMPPDLGELSCLKILTYFVAGASSGCSTIGELRNMDLGGRLFLSCLENVTVAQAKAAALKNKGKLRHLSLQWSSKCHDEPASDCHKKVLDALEPHDDLEKLRIVGYKSTSSPIWVKHLSLLQKHLTELHLVGFTICGEFPQFSHLDALQVLHLEELDKLQSLCSDDASLTFLKLKELQLRNLKSMERWVAAEGRERKLTFPQLENLVICGCPKLATLPDTPSLKAVEVDEDKAQLSVMIVGCKYMSLLFELELSVRDKEAALELDDKNVESPLLKLKLSGSDFFFLSSPSQSQPAAGIWRWFGKLVYLKIYGCGALIYWPVDVFQNLVSLKHLEVDGCGNLVGPAQVNGELTPTMTCVLPRLNNLHVVNCGRLAELFVLPPSITEMHIESCASLKFTREEDAESKSVHAQQLGASTPLENCPSTSVPKKSAARTNHPLPCLEFLYIWDCYSLVTLPDLPPALMMLSILSCRNLCSVSGQLDALKRLTIKSCSELQSLDSLGQLPSLEILVLLKCKRLASTPGALGSYSALQRLTIRYCPAIDMKSLYERHQQCLDNLEHRDLSCAHSSDPLEGTFHSIFPLLCAAYISFCPLCVPISSFNFLGFYVVLCKFDGYI</sequence>
<dbReference type="Pfam" id="PF25019">
    <property type="entry name" value="LRR_R13L1-DRL21"/>
    <property type="match status" value="1"/>
</dbReference>
<evidence type="ECO:0000259" key="9">
    <source>
        <dbReference type="Pfam" id="PF00931"/>
    </source>
</evidence>
<dbReference type="AlphaFoldDB" id="A0ABC9BV22"/>
<proteinExistence type="inferred from homology"/>
<feature type="domain" description="R13L1/DRL21-like LRR repeat region" evidence="12">
    <location>
        <begin position="693"/>
        <end position="819"/>
    </location>
</feature>
<feature type="region of interest" description="Disordered" evidence="7">
    <location>
        <begin position="1071"/>
        <end position="1097"/>
    </location>
</feature>
<dbReference type="GO" id="GO:0009626">
    <property type="term" value="P:plant-type hypersensitive response"/>
    <property type="evidence" value="ECO:0007669"/>
    <property type="project" value="UniProtKB-ARBA"/>
</dbReference>
<dbReference type="Gene3D" id="3.40.50.300">
    <property type="entry name" value="P-loop containing nucleotide triphosphate hydrolases"/>
    <property type="match status" value="1"/>
</dbReference>
<evidence type="ECO:0000256" key="2">
    <source>
        <dbReference type="ARBA" id="ARBA00022614"/>
    </source>
</evidence>
<keyword evidence="5" id="KW-0611">Plant defense</keyword>
<evidence type="ECO:0000313" key="14">
    <source>
        <dbReference type="Proteomes" id="UP001497457"/>
    </source>
</evidence>
<organism evidence="13 14">
    <name type="scientific">Urochloa decumbens</name>
    <dbReference type="NCBI Taxonomy" id="240449"/>
    <lineage>
        <taxon>Eukaryota</taxon>
        <taxon>Viridiplantae</taxon>
        <taxon>Streptophyta</taxon>
        <taxon>Embryophyta</taxon>
        <taxon>Tracheophyta</taxon>
        <taxon>Spermatophyta</taxon>
        <taxon>Magnoliopsida</taxon>
        <taxon>Liliopsida</taxon>
        <taxon>Poales</taxon>
        <taxon>Poaceae</taxon>
        <taxon>PACMAD clade</taxon>
        <taxon>Panicoideae</taxon>
        <taxon>Panicodae</taxon>
        <taxon>Paniceae</taxon>
        <taxon>Melinidinae</taxon>
        <taxon>Urochloa</taxon>
    </lineage>
</organism>
<keyword evidence="2" id="KW-0433">Leucine-rich repeat</keyword>
<dbReference type="Gene3D" id="3.80.10.10">
    <property type="entry name" value="Ribonuclease Inhibitor"/>
    <property type="match status" value="4"/>
</dbReference>